<proteinExistence type="predicted"/>
<keyword evidence="3" id="KW-1185">Reference proteome</keyword>
<evidence type="ECO:0000313" key="3">
    <source>
        <dbReference type="Proteomes" id="UP001153069"/>
    </source>
</evidence>
<dbReference type="AlphaFoldDB" id="A0A9N8ES04"/>
<evidence type="ECO:0000256" key="1">
    <source>
        <dbReference type="SAM" id="MobiDB-lite"/>
    </source>
</evidence>
<dbReference type="OrthoDB" id="10386719at2759"/>
<reference evidence="2" key="1">
    <citation type="submission" date="2020-06" db="EMBL/GenBank/DDBJ databases">
        <authorList>
            <consortium name="Plant Systems Biology data submission"/>
        </authorList>
    </citation>
    <scope>NUCLEOTIDE SEQUENCE</scope>
    <source>
        <strain evidence="2">D6</strain>
    </source>
</reference>
<evidence type="ECO:0000313" key="2">
    <source>
        <dbReference type="EMBL" id="CAB9524299.1"/>
    </source>
</evidence>
<gene>
    <name evidence="2" type="ORF">SEMRO_1519_G279300.1</name>
</gene>
<dbReference type="Pfam" id="PF10722">
    <property type="entry name" value="YbjN"/>
    <property type="match status" value="1"/>
</dbReference>
<feature type="compositionally biased region" description="Acidic residues" evidence="1">
    <location>
        <begin position="67"/>
        <end position="83"/>
    </location>
</feature>
<organism evidence="2 3">
    <name type="scientific">Seminavis robusta</name>
    <dbReference type="NCBI Taxonomy" id="568900"/>
    <lineage>
        <taxon>Eukaryota</taxon>
        <taxon>Sar</taxon>
        <taxon>Stramenopiles</taxon>
        <taxon>Ochrophyta</taxon>
        <taxon>Bacillariophyta</taxon>
        <taxon>Bacillariophyceae</taxon>
        <taxon>Bacillariophycidae</taxon>
        <taxon>Naviculales</taxon>
        <taxon>Naviculaceae</taxon>
        <taxon>Seminavis</taxon>
    </lineage>
</organism>
<name>A0A9N8ES04_9STRA</name>
<accession>A0A9N8ES04</accession>
<dbReference type="InterPro" id="IPR019660">
    <property type="entry name" value="Put_sensory_transdc_reg_YbjN"/>
</dbReference>
<feature type="region of interest" description="Disordered" evidence="1">
    <location>
        <begin position="1"/>
        <end position="35"/>
    </location>
</feature>
<dbReference type="Proteomes" id="UP001153069">
    <property type="component" value="Unassembled WGS sequence"/>
</dbReference>
<feature type="region of interest" description="Disordered" evidence="1">
    <location>
        <begin position="49"/>
        <end position="101"/>
    </location>
</feature>
<protein>
    <submittedName>
        <fullName evidence="2">Pfam:DUF1790</fullName>
    </submittedName>
</protein>
<dbReference type="EMBL" id="CAICTM010001517">
    <property type="protein sequence ID" value="CAB9524299.1"/>
    <property type="molecule type" value="Genomic_DNA"/>
</dbReference>
<comment type="caution">
    <text evidence="2">The sequence shown here is derived from an EMBL/GenBank/DDBJ whole genome shotgun (WGS) entry which is preliminary data.</text>
</comment>
<sequence>MFVKASHKSANAELETKTENGNSLQTDDIMEAPPPTFGILMAESAVAEKMADDATEASTQHSQTDSVAEEEAVDAEVSTEEMVSEGRPHAAQEATGEASSSGARLGGLLQQLVSASGGGPMYQTTIAGLSELGLKYEVQEPGRIIVFTMNCKVGSSRVIVATEEADKKFLFFIKTPATVPEEKRTQAALFLTWVNYGLSIGNFEMDLNDGEVRFKSSNHLLGAELSTEMVVRTVALCVRMIDQFFPGLMGVVYGDKDPKDAHDECMSGGRIAQAQ</sequence>